<comment type="subunit">
    <text evidence="8">Heterotetramer of 2 MoaD subunits and 2 MoaE subunits. Also stable as homodimer. The enzyme changes between these two forms during catalysis.</text>
</comment>
<dbReference type="EC" id="2.8.1.12" evidence="3"/>
<dbReference type="Gene3D" id="3.90.1170.40">
    <property type="entry name" value="Molybdopterin biosynthesis MoaE subunit"/>
    <property type="match status" value="1"/>
</dbReference>
<evidence type="ECO:0000256" key="10">
    <source>
        <dbReference type="ARBA" id="ARBA00030407"/>
    </source>
</evidence>
<evidence type="ECO:0000313" key="15">
    <source>
        <dbReference type="Proteomes" id="UP000243739"/>
    </source>
</evidence>
<dbReference type="AlphaFoldDB" id="A0A1D2YWF9"/>
<dbReference type="Pfam" id="PF02597">
    <property type="entry name" value="ThiS"/>
    <property type="match status" value="1"/>
</dbReference>
<comment type="function">
    <text evidence="7">Converts molybdopterin precursor Z into molybdopterin. This requires the incorporation of two sulfur atoms into precursor Z to generate a dithiolene group. The sulfur is provided by MoaD.</text>
</comment>
<evidence type="ECO:0000256" key="9">
    <source>
        <dbReference type="ARBA" id="ARBA00029745"/>
    </source>
</evidence>
<dbReference type="InterPro" id="IPR003749">
    <property type="entry name" value="ThiS/MoaD-like"/>
</dbReference>
<dbReference type="Gene3D" id="3.10.20.30">
    <property type="match status" value="1"/>
</dbReference>
<dbReference type="CDD" id="cd00756">
    <property type="entry name" value="MoaE"/>
    <property type="match status" value="1"/>
</dbReference>
<evidence type="ECO:0000256" key="4">
    <source>
        <dbReference type="ARBA" id="ARBA00013858"/>
    </source>
</evidence>
<organism evidence="14 15">
    <name type="scientific">Vulcanibacillus modesticaldus</name>
    <dbReference type="NCBI Taxonomy" id="337097"/>
    <lineage>
        <taxon>Bacteria</taxon>
        <taxon>Bacillati</taxon>
        <taxon>Bacillota</taxon>
        <taxon>Bacilli</taxon>
        <taxon>Bacillales</taxon>
        <taxon>Bacillaceae</taxon>
        <taxon>Vulcanibacillus</taxon>
    </lineage>
</organism>
<evidence type="ECO:0000256" key="13">
    <source>
        <dbReference type="ARBA" id="ARBA00049878"/>
    </source>
</evidence>
<name>A0A1D2YWF9_9BACI</name>
<evidence type="ECO:0000256" key="7">
    <source>
        <dbReference type="ARBA" id="ARBA00025448"/>
    </source>
</evidence>
<evidence type="ECO:0000256" key="1">
    <source>
        <dbReference type="ARBA" id="ARBA00005046"/>
    </source>
</evidence>
<keyword evidence="6" id="KW-0501">Molybdenum cofactor biosynthesis</keyword>
<dbReference type="Proteomes" id="UP000243739">
    <property type="component" value="Unassembled WGS sequence"/>
</dbReference>
<dbReference type="InterPro" id="IPR003448">
    <property type="entry name" value="Mopterin_biosynth_MoaE"/>
</dbReference>
<dbReference type="InterPro" id="IPR036563">
    <property type="entry name" value="MoaE_sf"/>
</dbReference>
<protein>
    <recommendedName>
        <fullName evidence="4">Molybdopterin synthase catalytic subunit</fullName>
        <ecNumber evidence="3">2.8.1.12</ecNumber>
    </recommendedName>
    <alternativeName>
        <fullName evidence="11">MPT synthase subunit 2</fullName>
    </alternativeName>
    <alternativeName>
        <fullName evidence="9">Molybdenum cofactor biosynthesis protein E</fullName>
    </alternativeName>
    <alternativeName>
        <fullName evidence="10">Molybdopterin-converting factor large subunit</fullName>
    </alternativeName>
    <alternativeName>
        <fullName evidence="12">Molybdopterin-converting factor subunit 2</fullName>
    </alternativeName>
</protein>
<dbReference type="Pfam" id="PF02391">
    <property type="entry name" value="MoaE"/>
    <property type="match status" value="1"/>
</dbReference>
<dbReference type="CDD" id="cd00754">
    <property type="entry name" value="Ubl_MoaD"/>
    <property type="match status" value="1"/>
</dbReference>
<evidence type="ECO:0000256" key="2">
    <source>
        <dbReference type="ARBA" id="ARBA00005426"/>
    </source>
</evidence>
<evidence type="ECO:0000313" key="14">
    <source>
        <dbReference type="EMBL" id="OEG00040.1"/>
    </source>
</evidence>
<sequence length="221" mass="24992">MKVTIKFFAGIAESVGKREHTIQVNQESTVKDILAVLIDEFPQAKDLIDKSMVSINHDFAKLDQKIIESDEIALIPPVSGGEEPLFEITNKPLSADQVIAKVSNNMAGAILTFVGTVREFTKGKKTTYLEYEAYPEMAIKKMKEIADEIKERWPDAKVAISHRIGKLDIEEISVIIAVATPHRNDAFEAGRYAIERLKQIVPIWKKEIWEDGEEWIGNQER</sequence>
<evidence type="ECO:0000256" key="11">
    <source>
        <dbReference type="ARBA" id="ARBA00030781"/>
    </source>
</evidence>
<dbReference type="PANTHER" id="PTHR23404">
    <property type="entry name" value="MOLYBDOPTERIN SYNTHASE RELATED"/>
    <property type="match status" value="1"/>
</dbReference>
<dbReference type="OrthoDB" id="9803224at2"/>
<dbReference type="InterPro" id="IPR016155">
    <property type="entry name" value="Mopterin_synth/thiamin_S_b"/>
</dbReference>
<dbReference type="STRING" id="337097.BHF71_06675"/>
<dbReference type="GO" id="GO:0030366">
    <property type="term" value="F:molybdopterin synthase activity"/>
    <property type="evidence" value="ECO:0007669"/>
    <property type="project" value="UniProtKB-EC"/>
</dbReference>
<evidence type="ECO:0000256" key="6">
    <source>
        <dbReference type="ARBA" id="ARBA00023150"/>
    </source>
</evidence>
<dbReference type="GO" id="GO:0006777">
    <property type="term" value="P:Mo-molybdopterin cofactor biosynthetic process"/>
    <property type="evidence" value="ECO:0007669"/>
    <property type="project" value="UniProtKB-KW"/>
</dbReference>
<gene>
    <name evidence="14" type="ORF">BHF71_06675</name>
</gene>
<keyword evidence="15" id="KW-1185">Reference proteome</keyword>
<evidence type="ECO:0000256" key="3">
    <source>
        <dbReference type="ARBA" id="ARBA00011950"/>
    </source>
</evidence>
<keyword evidence="5" id="KW-0808">Transferase</keyword>
<reference evidence="14 15" key="1">
    <citation type="submission" date="2016-09" db="EMBL/GenBank/DDBJ databases">
        <title>Draft genome sequence for the type strain of Vulcanibacillus modesticaldus BR, a strictly anaerobic, moderately thermophilic, and nitrate-reducing bacterium from deep sea-hydrothermal vents of the Mid-Atlantic Ridge.</title>
        <authorList>
            <person name="Abin C.A."/>
            <person name="Hollibaugh J.T."/>
        </authorList>
    </citation>
    <scope>NUCLEOTIDE SEQUENCE [LARGE SCALE GENOMIC DNA]</scope>
    <source>
        <strain evidence="14 15">BR</strain>
    </source>
</reference>
<comment type="similarity">
    <text evidence="2">Belongs to the MoaE family.</text>
</comment>
<dbReference type="SUPFAM" id="SSF54285">
    <property type="entry name" value="MoaD/ThiS"/>
    <property type="match status" value="1"/>
</dbReference>
<accession>A0A1D2YWF9</accession>
<comment type="pathway">
    <text evidence="1">Cofactor biosynthesis; molybdopterin biosynthesis.</text>
</comment>
<evidence type="ECO:0000256" key="8">
    <source>
        <dbReference type="ARBA" id="ARBA00026066"/>
    </source>
</evidence>
<dbReference type="SUPFAM" id="SSF54690">
    <property type="entry name" value="Molybdopterin synthase subunit MoaE"/>
    <property type="match status" value="1"/>
</dbReference>
<evidence type="ECO:0000256" key="12">
    <source>
        <dbReference type="ARBA" id="ARBA00032474"/>
    </source>
</evidence>
<dbReference type="InterPro" id="IPR012675">
    <property type="entry name" value="Beta-grasp_dom_sf"/>
</dbReference>
<comment type="catalytic activity">
    <reaction evidence="13">
        <text>2 [molybdopterin-synthase sulfur-carrier protein]-C-terminal-Gly-aminoethanethioate + cyclic pyranopterin phosphate + H2O = molybdopterin + 2 [molybdopterin-synthase sulfur-carrier protein]-C-terminal Gly-Gly + 2 H(+)</text>
        <dbReference type="Rhea" id="RHEA:26333"/>
        <dbReference type="Rhea" id="RHEA-COMP:12202"/>
        <dbReference type="Rhea" id="RHEA-COMP:19907"/>
        <dbReference type="ChEBI" id="CHEBI:15377"/>
        <dbReference type="ChEBI" id="CHEBI:15378"/>
        <dbReference type="ChEBI" id="CHEBI:58698"/>
        <dbReference type="ChEBI" id="CHEBI:59648"/>
        <dbReference type="ChEBI" id="CHEBI:90778"/>
        <dbReference type="ChEBI" id="CHEBI:232372"/>
        <dbReference type="EC" id="2.8.1.12"/>
    </reaction>
</comment>
<proteinExistence type="inferred from homology"/>
<comment type="caution">
    <text evidence="14">The sequence shown here is derived from an EMBL/GenBank/DDBJ whole genome shotgun (WGS) entry which is preliminary data.</text>
</comment>
<dbReference type="EMBL" id="MIJF01000009">
    <property type="protein sequence ID" value="OEG00040.1"/>
    <property type="molecule type" value="Genomic_DNA"/>
</dbReference>
<dbReference type="FunFam" id="3.90.1170.40:FF:000003">
    <property type="entry name" value="Molybdopterin converting factor subunit 2"/>
    <property type="match status" value="1"/>
</dbReference>
<dbReference type="RefSeq" id="WP_069656098.1">
    <property type="nucleotide sequence ID" value="NZ_MIJF01000009.1"/>
</dbReference>
<evidence type="ECO:0000256" key="5">
    <source>
        <dbReference type="ARBA" id="ARBA00022679"/>
    </source>
</evidence>